<dbReference type="InterPro" id="IPR007534">
    <property type="entry name" value="LuxE"/>
</dbReference>
<dbReference type="GO" id="GO:0047474">
    <property type="term" value="F:long-chain fatty acid--protein ligase activity"/>
    <property type="evidence" value="ECO:0007669"/>
    <property type="project" value="InterPro"/>
</dbReference>
<dbReference type="Gene3D" id="3.40.50.12780">
    <property type="entry name" value="N-terminal domain of ligase-like"/>
    <property type="match status" value="1"/>
</dbReference>
<dbReference type="Pfam" id="PF04443">
    <property type="entry name" value="LuxE"/>
    <property type="match status" value="1"/>
</dbReference>
<proteinExistence type="predicted"/>
<protein>
    <submittedName>
        <fullName evidence="2">Acyl-protein synthase</fullName>
    </submittedName>
</protein>
<name>A0A426Q0Z5_9CORY</name>
<dbReference type="InterPro" id="IPR042099">
    <property type="entry name" value="ANL_N_sf"/>
</dbReference>
<dbReference type="EMBL" id="PQNK01000002">
    <property type="protein sequence ID" value="RRO87633.1"/>
    <property type="molecule type" value="Genomic_DNA"/>
</dbReference>
<sequence>MTPPTPATPTPHPAVPYDVPLTVPDPDALADVQALCDIDDPWTAGPDADALFTRAMAQTDRWHAARSPFWAAVRDGHAGDVGAPTASTGRPAAAGLTVPALPAAFLKRHEVVSVPPEDVALELTSSGTSGQKSHMLFDHWTIDVAQRMVARVFAAEGWVETEHSVDYLLFSYEPARGFDVGTAFTDNYLCDFAPARRVTHALRRTGGTSPTHEADLPGCIAAVDRAARDGVPLRILGFPSFLVAMLDRMRATGHPPVDLPAGSLVFTGGGWKTHADREIPKDEFRRRVRDGLGIPEVRVRDSFGSVEHCVPVVECDHHRLHLTVWARAVARDVASLEALPHGGRGFLHLMSQYITSVPAHSVLMGDMASVHAGAECPCEVGTDWFTLHGRAGVSRNRSCAVAAAEMLTSGKGAPA</sequence>
<evidence type="ECO:0000313" key="2">
    <source>
        <dbReference type="EMBL" id="RRO87633.1"/>
    </source>
</evidence>
<gene>
    <name evidence="2" type="ORF">CXF48_01580</name>
</gene>
<comment type="caution">
    <text evidence="2">The sequence shown here is derived from an EMBL/GenBank/DDBJ whole genome shotgun (WGS) entry which is preliminary data.</text>
</comment>
<organism evidence="2 3">
    <name type="scientific">Corynebacterium bovis</name>
    <dbReference type="NCBI Taxonomy" id="36808"/>
    <lineage>
        <taxon>Bacteria</taxon>
        <taxon>Bacillati</taxon>
        <taxon>Actinomycetota</taxon>
        <taxon>Actinomycetes</taxon>
        <taxon>Mycobacteriales</taxon>
        <taxon>Corynebacteriaceae</taxon>
        <taxon>Corynebacterium</taxon>
    </lineage>
</organism>
<dbReference type="SUPFAM" id="SSF56801">
    <property type="entry name" value="Acetyl-CoA synthetase-like"/>
    <property type="match status" value="1"/>
</dbReference>
<dbReference type="AlphaFoldDB" id="A0A426Q0Z5"/>
<reference evidence="2 3" key="1">
    <citation type="submission" date="2018-01" db="EMBL/GenBank/DDBJ databases">
        <title>Twenty Corynebacterium bovis Genomes.</title>
        <authorList>
            <person name="Gulvik C.A."/>
        </authorList>
    </citation>
    <scope>NUCLEOTIDE SEQUENCE [LARGE SCALE GENOMIC DNA]</scope>
    <source>
        <strain evidence="2 3">F6900</strain>
    </source>
</reference>
<accession>A0A426Q0Z5</accession>
<dbReference type="RefSeq" id="WP_125206939.1">
    <property type="nucleotide sequence ID" value="NZ_JBAHVN010000002.1"/>
</dbReference>
<feature type="domain" description="Acyl-protein synthetase LuxE" evidence="1">
    <location>
        <begin position="98"/>
        <end position="407"/>
    </location>
</feature>
<evidence type="ECO:0000313" key="3">
    <source>
        <dbReference type="Proteomes" id="UP000276526"/>
    </source>
</evidence>
<dbReference type="GO" id="GO:0008218">
    <property type="term" value="P:bioluminescence"/>
    <property type="evidence" value="ECO:0007669"/>
    <property type="project" value="InterPro"/>
</dbReference>
<dbReference type="Proteomes" id="UP000276526">
    <property type="component" value="Unassembled WGS sequence"/>
</dbReference>
<evidence type="ECO:0000259" key="1">
    <source>
        <dbReference type="Pfam" id="PF04443"/>
    </source>
</evidence>